<sequence length="148" mass="16081">MSVKDIVYDAVVKAMVSDTPKDDEFYWRLGKTVADLVKGERREAHANECDHRLSAAMREQVRSCTFWGQIMHLLSFEDARHVAMQCGGIPVPASEGGGSDGRSGAMTPKSKRGSKRTSKNGDETEPVDDLPTEGDQSAIAKLGELVGN</sequence>
<dbReference type="AlphaFoldDB" id="A0A8S1EU97"/>
<gene>
    <name evidence="2" type="ORF">CBOVIS_LOCUS7180</name>
</gene>
<keyword evidence="3" id="KW-1185">Reference proteome</keyword>
<evidence type="ECO:0000313" key="3">
    <source>
        <dbReference type="Proteomes" id="UP000494206"/>
    </source>
</evidence>
<feature type="compositionally biased region" description="Acidic residues" evidence="1">
    <location>
        <begin position="123"/>
        <end position="132"/>
    </location>
</feature>
<evidence type="ECO:0000313" key="2">
    <source>
        <dbReference type="EMBL" id="CAB3404921.1"/>
    </source>
</evidence>
<protein>
    <submittedName>
        <fullName evidence="2">Uncharacterized protein</fullName>
    </submittedName>
</protein>
<accession>A0A8S1EU97</accession>
<feature type="region of interest" description="Disordered" evidence="1">
    <location>
        <begin position="87"/>
        <end position="148"/>
    </location>
</feature>
<dbReference type="EMBL" id="CADEPM010000004">
    <property type="protein sequence ID" value="CAB3404921.1"/>
    <property type="molecule type" value="Genomic_DNA"/>
</dbReference>
<organism evidence="2 3">
    <name type="scientific">Caenorhabditis bovis</name>
    <dbReference type="NCBI Taxonomy" id="2654633"/>
    <lineage>
        <taxon>Eukaryota</taxon>
        <taxon>Metazoa</taxon>
        <taxon>Ecdysozoa</taxon>
        <taxon>Nematoda</taxon>
        <taxon>Chromadorea</taxon>
        <taxon>Rhabditida</taxon>
        <taxon>Rhabditina</taxon>
        <taxon>Rhabditomorpha</taxon>
        <taxon>Rhabditoidea</taxon>
        <taxon>Rhabditidae</taxon>
        <taxon>Peloderinae</taxon>
        <taxon>Caenorhabditis</taxon>
    </lineage>
</organism>
<comment type="caution">
    <text evidence="2">The sequence shown here is derived from an EMBL/GenBank/DDBJ whole genome shotgun (WGS) entry which is preliminary data.</text>
</comment>
<dbReference type="Proteomes" id="UP000494206">
    <property type="component" value="Unassembled WGS sequence"/>
</dbReference>
<name>A0A8S1EU97_9PELO</name>
<reference evidence="2 3" key="1">
    <citation type="submission" date="2020-04" db="EMBL/GenBank/DDBJ databases">
        <authorList>
            <person name="Laetsch R D."/>
            <person name="Stevens L."/>
            <person name="Kumar S."/>
            <person name="Blaxter L. M."/>
        </authorList>
    </citation>
    <scope>NUCLEOTIDE SEQUENCE [LARGE SCALE GENOMIC DNA]</scope>
</reference>
<feature type="compositionally biased region" description="Basic residues" evidence="1">
    <location>
        <begin position="109"/>
        <end position="118"/>
    </location>
</feature>
<evidence type="ECO:0000256" key="1">
    <source>
        <dbReference type="SAM" id="MobiDB-lite"/>
    </source>
</evidence>
<proteinExistence type="predicted"/>